<protein>
    <submittedName>
        <fullName evidence="3">N-glycosylation protein-domain-containing protein</fullName>
    </submittedName>
</protein>
<keyword evidence="4" id="KW-1185">Reference proteome</keyword>
<dbReference type="GO" id="GO:0034599">
    <property type="term" value="P:cellular response to oxidative stress"/>
    <property type="evidence" value="ECO:0007669"/>
    <property type="project" value="InterPro"/>
</dbReference>
<dbReference type="Pfam" id="PF12326">
    <property type="entry name" value="EOS1"/>
    <property type="match status" value="1"/>
</dbReference>
<feature type="transmembrane region" description="Helical" evidence="2">
    <location>
        <begin position="197"/>
        <end position="216"/>
    </location>
</feature>
<dbReference type="EMBL" id="JAULSU010000001">
    <property type="protein sequence ID" value="KAK0633675.1"/>
    <property type="molecule type" value="Genomic_DNA"/>
</dbReference>
<dbReference type="Proteomes" id="UP001175000">
    <property type="component" value="Unassembled WGS sequence"/>
</dbReference>
<feature type="transmembrane region" description="Helical" evidence="2">
    <location>
        <begin position="228"/>
        <end position="248"/>
    </location>
</feature>
<evidence type="ECO:0000256" key="1">
    <source>
        <dbReference type="SAM" id="MobiDB-lite"/>
    </source>
</evidence>
<evidence type="ECO:0000313" key="3">
    <source>
        <dbReference type="EMBL" id="KAK0633675.1"/>
    </source>
</evidence>
<reference evidence="3" key="1">
    <citation type="submission" date="2023-06" db="EMBL/GenBank/DDBJ databases">
        <title>Genome-scale phylogeny and comparative genomics of the fungal order Sordariales.</title>
        <authorList>
            <consortium name="Lawrence Berkeley National Laboratory"/>
            <person name="Hensen N."/>
            <person name="Bonometti L."/>
            <person name="Westerberg I."/>
            <person name="Brannstrom I.O."/>
            <person name="Guillou S."/>
            <person name="Cros-Aarteil S."/>
            <person name="Calhoun S."/>
            <person name="Haridas S."/>
            <person name="Kuo A."/>
            <person name="Mondo S."/>
            <person name="Pangilinan J."/>
            <person name="Riley R."/>
            <person name="Labutti K."/>
            <person name="Andreopoulos B."/>
            <person name="Lipzen A."/>
            <person name="Chen C."/>
            <person name="Yanf M."/>
            <person name="Daum C."/>
            <person name="Ng V."/>
            <person name="Clum A."/>
            <person name="Steindorff A."/>
            <person name="Ohm R."/>
            <person name="Martin F."/>
            <person name="Silar P."/>
            <person name="Natvig D."/>
            <person name="Lalanne C."/>
            <person name="Gautier V."/>
            <person name="Ament-Velasquez S.L."/>
            <person name="Kruys A."/>
            <person name="Hutchinson M.I."/>
            <person name="Powell A.J."/>
            <person name="Barry K."/>
            <person name="Miller A.N."/>
            <person name="Grigoriev I.V."/>
            <person name="Debuchy R."/>
            <person name="Gladieux P."/>
            <person name="Thoren M.H."/>
            <person name="Johannesson H."/>
        </authorList>
    </citation>
    <scope>NUCLEOTIDE SEQUENCE</scope>
    <source>
        <strain evidence="3">CBS 606.72</strain>
    </source>
</reference>
<keyword evidence="2" id="KW-0472">Membrane</keyword>
<gene>
    <name evidence="3" type="ORF">B0T14DRAFT_533840</name>
</gene>
<organism evidence="3 4">
    <name type="scientific">Immersiella caudata</name>
    <dbReference type="NCBI Taxonomy" id="314043"/>
    <lineage>
        <taxon>Eukaryota</taxon>
        <taxon>Fungi</taxon>
        <taxon>Dikarya</taxon>
        <taxon>Ascomycota</taxon>
        <taxon>Pezizomycotina</taxon>
        <taxon>Sordariomycetes</taxon>
        <taxon>Sordariomycetidae</taxon>
        <taxon>Sordariales</taxon>
        <taxon>Lasiosphaeriaceae</taxon>
        <taxon>Immersiella</taxon>
    </lineage>
</organism>
<accession>A0AA39XIF0</accession>
<keyword evidence="2" id="KW-1133">Transmembrane helix</keyword>
<dbReference type="AlphaFoldDB" id="A0AA39XIF0"/>
<feature type="transmembrane region" description="Helical" evidence="2">
    <location>
        <begin position="76"/>
        <end position="96"/>
    </location>
</feature>
<feature type="transmembrane region" description="Helical" evidence="2">
    <location>
        <begin position="134"/>
        <end position="155"/>
    </location>
</feature>
<proteinExistence type="predicted"/>
<keyword evidence="2" id="KW-0812">Transmembrane</keyword>
<name>A0AA39XIF0_9PEZI</name>
<dbReference type="PANTHER" id="PTHR28147:SF1">
    <property type="entry name" value="N-GLYCOSYLATION PROTEIN EOS1"/>
    <property type="match status" value="1"/>
</dbReference>
<dbReference type="PANTHER" id="PTHR28147">
    <property type="entry name" value="N-GLYCOSYLATION PROTEIN EOS1"/>
    <property type="match status" value="1"/>
</dbReference>
<dbReference type="GO" id="GO:0006487">
    <property type="term" value="P:protein N-linked glycosylation"/>
    <property type="evidence" value="ECO:0007669"/>
    <property type="project" value="TreeGrafter"/>
</dbReference>
<dbReference type="GO" id="GO:0005789">
    <property type="term" value="C:endoplasmic reticulum membrane"/>
    <property type="evidence" value="ECO:0007669"/>
    <property type="project" value="InterPro"/>
</dbReference>
<feature type="transmembrane region" description="Helical" evidence="2">
    <location>
        <begin position="167"/>
        <end position="191"/>
    </location>
</feature>
<evidence type="ECO:0000256" key="2">
    <source>
        <dbReference type="SAM" id="Phobius"/>
    </source>
</evidence>
<dbReference type="InterPro" id="IPR021100">
    <property type="entry name" value="N-glycosylation_EOS1"/>
</dbReference>
<feature type="region of interest" description="Disordered" evidence="1">
    <location>
        <begin position="1"/>
        <end position="36"/>
    </location>
</feature>
<sequence length="289" mass="31601">MGLESDLDVQPSEDTRAASDGGGCARSNLGASDSNDPSAVTARSSLLQPRLAVVLGVSEAWHPLLFLCRLLSIAPALFWGFPLALRLLAMIHLMFFGRANFKAGNPPETSLGAAPSLASLDMTFEARLRLTETFLATIWCGASGYLSFFFTDCLMSRWLVNYTPQATIVRLLTIAATNTYLTSCALWVTGGFADPRLLLPVWIAISTTLTAMYHVTQRKINIRKETSMSISVFSIASFISMVALLAQLHSNRTNYPQIPMATMAKRAWQEVETVASRMMEYTGNTGDIL</sequence>
<comment type="caution">
    <text evidence="3">The sequence shown here is derived from an EMBL/GenBank/DDBJ whole genome shotgun (WGS) entry which is preliminary data.</text>
</comment>
<evidence type="ECO:0000313" key="4">
    <source>
        <dbReference type="Proteomes" id="UP001175000"/>
    </source>
</evidence>